<keyword evidence="2" id="KW-1185">Reference proteome</keyword>
<gene>
    <name evidence="1" type="ORF">MLD38_038745</name>
</gene>
<proteinExistence type="predicted"/>
<comment type="caution">
    <text evidence="1">The sequence shown here is derived from an EMBL/GenBank/DDBJ whole genome shotgun (WGS) entry which is preliminary data.</text>
</comment>
<protein>
    <submittedName>
        <fullName evidence="1">Uncharacterized protein</fullName>
    </submittedName>
</protein>
<evidence type="ECO:0000313" key="2">
    <source>
        <dbReference type="Proteomes" id="UP001057402"/>
    </source>
</evidence>
<dbReference type="Proteomes" id="UP001057402">
    <property type="component" value="Chromosome 12"/>
</dbReference>
<reference evidence="2" key="1">
    <citation type="journal article" date="2023" name="Front. Plant Sci.">
        <title>Chromosomal-level genome assembly of Melastoma candidum provides insights into trichome evolution.</title>
        <authorList>
            <person name="Zhong Y."/>
            <person name="Wu W."/>
            <person name="Sun C."/>
            <person name="Zou P."/>
            <person name="Liu Y."/>
            <person name="Dai S."/>
            <person name="Zhou R."/>
        </authorList>
    </citation>
    <scope>NUCLEOTIDE SEQUENCE [LARGE SCALE GENOMIC DNA]</scope>
</reference>
<accession>A0ACB9L114</accession>
<evidence type="ECO:0000313" key="1">
    <source>
        <dbReference type="EMBL" id="KAI4303068.1"/>
    </source>
</evidence>
<dbReference type="EMBL" id="CM042891">
    <property type="protein sequence ID" value="KAI4303068.1"/>
    <property type="molecule type" value="Genomic_DNA"/>
</dbReference>
<organism evidence="1 2">
    <name type="scientific">Melastoma candidum</name>
    <dbReference type="NCBI Taxonomy" id="119954"/>
    <lineage>
        <taxon>Eukaryota</taxon>
        <taxon>Viridiplantae</taxon>
        <taxon>Streptophyta</taxon>
        <taxon>Embryophyta</taxon>
        <taxon>Tracheophyta</taxon>
        <taxon>Spermatophyta</taxon>
        <taxon>Magnoliopsida</taxon>
        <taxon>eudicotyledons</taxon>
        <taxon>Gunneridae</taxon>
        <taxon>Pentapetalae</taxon>
        <taxon>rosids</taxon>
        <taxon>malvids</taxon>
        <taxon>Myrtales</taxon>
        <taxon>Melastomataceae</taxon>
        <taxon>Melastomatoideae</taxon>
        <taxon>Melastomateae</taxon>
        <taxon>Melastoma</taxon>
    </lineage>
</organism>
<name>A0ACB9L114_9MYRT</name>
<sequence>MGTTSWTQAYGESSYWNKRYAGDSKPFDCEQMVDDGYEDVVNVDVSSVVIDEMKRKYANRPQLRYMVMDVRDMNAFESASFDAVIDEDASRSGKITYGSPTYRLHFLRQINLWAIKLHVIENFLHDKKSQHQWEVTKPVPLDGDDRKPRCPLYLCLWHG</sequence>